<accession>A0AAD5XXE2</accession>
<keyword evidence="1" id="KW-0175">Coiled coil</keyword>
<reference evidence="3" key="1">
    <citation type="submission" date="2020-05" db="EMBL/GenBank/DDBJ databases">
        <title>Phylogenomic resolution of chytrid fungi.</title>
        <authorList>
            <person name="Stajich J.E."/>
            <person name="Amses K."/>
            <person name="Simmons R."/>
            <person name="Seto K."/>
            <person name="Myers J."/>
            <person name="Bonds A."/>
            <person name="Quandt C.A."/>
            <person name="Barry K."/>
            <person name="Liu P."/>
            <person name="Grigoriev I."/>
            <person name="Longcore J.E."/>
            <person name="James T.Y."/>
        </authorList>
    </citation>
    <scope>NUCLEOTIDE SEQUENCE</scope>
    <source>
        <strain evidence="3">JEL0476</strain>
    </source>
</reference>
<feature type="region of interest" description="Disordered" evidence="2">
    <location>
        <begin position="277"/>
        <end position="344"/>
    </location>
</feature>
<feature type="compositionally biased region" description="Acidic residues" evidence="2">
    <location>
        <begin position="291"/>
        <end position="303"/>
    </location>
</feature>
<evidence type="ECO:0000256" key="1">
    <source>
        <dbReference type="SAM" id="Coils"/>
    </source>
</evidence>
<protein>
    <submittedName>
        <fullName evidence="3">Uncharacterized protein</fullName>
    </submittedName>
</protein>
<evidence type="ECO:0000313" key="4">
    <source>
        <dbReference type="Proteomes" id="UP001211065"/>
    </source>
</evidence>
<dbReference type="AlphaFoldDB" id="A0AAD5XXE2"/>
<proteinExistence type="predicted"/>
<feature type="coiled-coil region" evidence="1">
    <location>
        <begin position="75"/>
        <end position="102"/>
    </location>
</feature>
<name>A0AAD5XXE2_9FUNG</name>
<dbReference type="Proteomes" id="UP001211065">
    <property type="component" value="Unassembled WGS sequence"/>
</dbReference>
<evidence type="ECO:0000256" key="2">
    <source>
        <dbReference type="SAM" id="MobiDB-lite"/>
    </source>
</evidence>
<feature type="compositionally biased region" description="Basic and acidic residues" evidence="2">
    <location>
        <begin position="304"/>
        <end position="318"/>
    </location>
</feature>
<organism evidence="3 4">
    <name type="scientific">Clydaea vesicula</name>
    <dbReference type="NCBI Taxonomy" id="447962"/>
    <lineage>
        <taxon>Eukaryota</taxon>
        <taxon>Fungi</taxon>
        <taxon>Fungi incertae sedis</taxon>
        <taxon>Chytridiomycota</taxon>
        <taxon>Chytridiomycota incertae sedis</taxon>
        <taxon>Chytridiomycetes</taxon>
        <taxon>Lobulomycetales</taxon>
        <taxon>Lobulomycetaceae</taxon>
        <taxon>Clydaea</taxon>
    </lineage>
</organism>
<comment type="caution">
    <text evidence="3">The sequence shown here is derived from an EMBL/GenBank/DDBJ whole genome shotgun (WGS) entry which is preliminary data.</text>
</comment>
<keyword evidence="4" id="KW-1185">Reference proteome</keyword>
<evidence type="ECO:0000313" key="3">
    <source>
        <dbReference type="EMBL" id="KAJ3223916.1"/>
    </source>
</evidence>
<sequence>MSIENQEILIDQFILNEVDQALKDYSYKKKDSKFQIDKNEEEEQKKNEKEKMKKVLEPVVDPINKTRIEERIKNLETVDEKKKVLTDLKDKIQQEIVEINEKLLTEDKIFKKNDTFNEKIKELVVLDSFEKKVDEGIVKIESEEIKNKLDNEIDEILSNVTIQEKKKTESKVAIEEKVDFSKNNNVFEKKNKNKIENFQTELKSTPTDEEEEVEEDMVANEMDIIDSIIAEESENDIQELNEDDPFNCKESHKVLEDKNLSKKENWSDDLFYKEKDELLDHRSNEVLSDNESGEESDDEDSEDEFQKSVELESKHQRVELPLTNENKTLGEEVMDSILNPGFSP</sequence>
<dbReference type="EMBL" id="JADGJW010000112">
    <property type="protein sequence ID" value="KAJ3223916.1"/>
    <property type="molecule type" value="Genomic_DNA"/>
</dbReference>
<feature type="non-terminal residue" evidence="3">
    <location>
        <position position="344"/>
    </location>
</feature>
<gene>
    <name evidence="3" type="ORF">HK099_000511</name>
</gene>